<accession>E9I0S3</accession>
<evidence type="ECO:0000313" key="3">
    <source>
        <dbReference type="Proteomes" id="UP000000305"/>
    </source>
</evidence>
<evidence type="ECO:0008006" key="4">
    <source>
        <dbReference type="Google" id="ProtNLM"/>
    </source>
</evidence>
<dbReference type="KEGG" id="dpx:DAPPUDRAFT_270469"/>
<keyword evidence="3" id="KW-1185">Reference proteome</keyword>
<feature type="region of interest" description="Disordered" evidence="1">
    <location>
        <begin position="101"/>
        <end position="140"/>
    </location>
</feature>
<organism evidence="2 3">
    <name type="scientific">Daphnia pulex</name>
    <name type="common">Water flea</name>
    <dbReference type="NCBI Taxonomy" id="6669"/>
    <lineage>
        <taxon>Eukaryota</taxon>
        <taxon>Metazoa</taxon>
        <taxon>Ecdysozoa</taxon>
        <taxon>Arthropoda</taxon>
        <taxon>Crustacea</taxon>
        <taxon>Branchiopoda</taxon>
        <taxon>Diplostraca</taxon>
        <taxon>Cladocera</taxon>
        <taxon>Anomopoda</taxon>
        <taxon>Daphniidae</taxon>
        <taxon>Daphnia</taxon>
    </lineage>
</organism>
<evidence type="ECO:0000313" key="2">
    <source>
        <dbReference type="EMBL" id="EFX62407.1"/>
    </source>
</evidence>
<dbReference type="CDD" id="cd00048">
    <property type="entry name" value="DSRM_SF"/>
    <property type="match status" value="1"/>
</dbReference>
<feature type="compositionally biased region" description="Basic and acidic residues" evidence="1">
    <location>
        <begin position="101"/>
        <end position="112"/>
    </location>
</feature>
<dbReference type="Proteomes" id="UP000000305">
    <property type="component" value="Unassembled WGS sequence"/>
</dbReference>
<dbReference type="EMBL" id="GL733616">
    <property type="protein sequence ID" value="EFX62407.1"/>
    <property type="molecule type" value="Genomic_DNA"/>
</dbReference>
<proteinExistence type="predicted"/>
<sequence>ELVVISSAEGVRSLEIDYPKIYADSFEALIGALRIVCEREDREIRKGNLIEKKPDGNFHVVLEVQNTQYFHGSGPSLKAAKTTAAKLGIRRIPWLELRFQNPEKGENRKRTQCEPQGETSGEAVGSSRIRHKREYGDATL</sequence>
<dbReference type="OrthoDB" id="416741at2759"/>
<evidence type="ECO:0000256" key="1">
    <source>
        <dbReference type="SAM" id="MobiDB-lite"/>
    </source>
</evidence>
<gene>
    <name evidence="2" type="ORF">DAPPUDRAFT_270469</name>
</gene>
<reference evidence="2 3" key="1">
    <citation type="journal article" date="2011" name="Science">
        <title>The ecoresponsive genome of Daphnia pulex.</title>
        <authorList>
            <person name="Colbourne J.K."/>
            <person name="Pfrender M.E."/>
            <person name="Gilbert D."/>
            <person name="Thomas W.K."/>
            <person name="Tucker A."/>
            <person name="Oakley T.H."/>
            <person name="Tokishita S."/>
            <person name="Aerts A."/>
            <person name="Arnold G.J."/>
            <person name="Basu M.K."/>
            <person name="Bauer D.J."/>
            <person name="Caceres C.E."/>
            <person name="Carmel L."/>
            <person name="Casola C."/>
            <person name="Choi J.H."/>
            <person name="Detter J.C."/>
            <person name="Dong Q."/>
            <person name="Dusheyko S."/>
            <person name="Eads B.D."/>
            <person name="Frohlich T."/>
            <person name="Geiler-Samerotte K.A."/>
            <person name="Gerlach D."/>
            <person name="Hatcher P."/>
            <person name="Jogdeo S."/>
            <person name="Krijgsveld J."/>
            <person name="Kriventseva E.V."/>
            <person name="Kultz D."/>
            <person name="Laforsch C."/>
            <person name="Lindquist E."/>
            <person name="Lopez J."/>
            <person name="Manak J.R."/>
            <person name="Muller J."/>
            <person name="Pangilinan J."/>
            <person name="Patwardhan R.P."/>
            <person name="Pitluck S."/>
            <person name="Pritham E.J."/>
            <person name="Rechtsteiner A."/>
            <person name="Rho M."/>
            <person name="Rogozin I.B."/>
            <person name="Sakarya O."/>
            <person name="Salamov A."/>
            <person name="Schaack S."/>
            <person name="Shapiro H."/>
            <person name="Shiga Y."/>
            <person name="Skalitzky C."/>
            <person name="Smith Z."/>
            <person name="Souvorov A."/>
            <person name="Sung W."/>
            <person name="Tang Z."/>
            <person name="Tsuchiya D."/>
            <person name="Tu H."/>
            <person name="Vos H."/>
            <person name="Wang M."/>
            <person name="Wolf Y.I."/>
            <person name="Yamagata H."/>
            <person name="Yamada T."/>
            <person name="Ye Y."/>
            <person name="Shaw J.R."/>
            <person name="Andrews J."/>
            <person name="Crease T.J."/>
            <person name="Tang H."/>
            <person name="Lucas S.M."/>
            <person name="Robertson H.M."/>
            <person name="Bork P."/>
            <person name="Koonin E.V."/>
            <person name="Zdobnov E.M."/>
            <person name="Grigoriev I.V."/>
            <person name="Lynch M."/>
            <person name="Boore J.L."/>
        </authorList>
    </citation>
    <scope>NUCLEOTIDE SEQUENCE [LARGE SCALE GENOMIC DNA]</scope>
</reference>
<protein>
    <recommendedName>
        <fullName evidence="4">DRBM domain-containing protein</fullName>
    </recommendedName>
</protein>
<dbReference type="Gene3D" id="3.30.160.20">
    <property type="match status" value="1"/>
</dbReference>
<dbReference type="PhylomeDB" id="E9I0S3"/>
<dbReference type="SUPFAM" id="SSF54768">
    <property type="entry name" value="dsRNA-binding domain-like"/>
    <property type="match status" value="1"/>
</dbReference>
<name>E9I0S3_DAPPU</name>
<dbReference type="AlphaFoldDB" id="E9I0S3"/>
<feature type="non-terminal residue" evidence="2">
    <location>
        <position position="140"/>
    </location>
</feature>
<dbReference type="HOGENOM" id="CLU_1840094_0_0_1"/>
<dbReference type="InParanoid" id="E9I0S3"/>